<evidence type="ECO:0000313" key="2">
    <source>
        <dbReference type="Proteomes" id="UP000054538"/>
    </source>
</evidence>
<dbReference type="AlphaFoldDB" id="A0A0D0DZ53"/>
<feature type="non-terminal residue" evidence="1">
    <location>
        <position position="1"/>
    </location>
</feature>
<dbReference type="Proteomes" id="UP000054538">
    <property type="component" value="Unassembled WGS sequence"/>
</dbReference>
<name>A0A0D0DZ53_9AGAM</name>
<dbReference type="OrthoDB" id="2649605at2759"/>
<proteinExistence type="predicted"/>
<evidence type="ECO:0000313" key="1">
    <source>
        <dbReference type="EMBL" id="KIK95686.1"/>
    </source>
</evidence>
<reference evidence="2" key="2">
    <citation type="submission" date="2015-01" db="EMBL/GenBank/DDBJ databases">
        <title>Evolutionary Origins and Diversification of the Mycorrhizal Mutualists.</title>
        <authorList>
            <consortium name="DOE Joint Genome Institute"/>
            <consortium name="Mycorrhizal Genomics Consortium"/>
            <person name="Kohler A."/>
            <person name="Kuo A."/>
            <person name="Nagy L.G."/>
            <person name="Floudas D."/>
            <person name="Copeland A."/>
            <person name="Barry K.W."/>
            <person name="Cichocki N."/>
            <person name="Veneault-Fourrey C."/>
            <person name="LaButti K."/>
            <person name="Lindquist E.A."/>
            <person name="Lipzen A."/>
            <person name="Lundell T."/>
            <person name="Morin E."/>
            <person name="Murat C."/>
            <person name="Riley R."/>
            <person name="Ohm R."/>
            <person name="Sun H."/>
            <person name="Tunlid A."/>
            <person name="Henrissat B."/>
            <person name="Grigoriev I.V."/>
            <person name="Hibbett D.S."/>
            <person name="Martin F."/>
        </authorList>
    </citation>
    <scope>NUCLEOTIDE SEQUENCE [LARGE SCALE GENOMIC DNA]</scope>
    <source>
        <strain evidence="2">Ve08.2h10</strain>
    </source>
</reference>
<organism evidence="1 2">
    <name type="scientific">Paxillus rubicundulus Ve08.2h10</name>
    <dbReference type="NCBI Taxonomy" id="930991"/>
    <lineage>
        <taxon>Eukaryota</taxon>
        <taxon>Fungi</taxon>
        <taxon>Dikarya</taxon>
        <taxon>Basidiomycota</taxon>
        <taxon>Agaricomycotina</taxon>
        <taxon>Agaricomycetes</taxon>
        <taxon>Agaricomycetidae</taxon>
        <taxon>Boletales</taxon>
        <taxon>Paxilineae</taxon>
        <taxon>Paxillaceae</taxon>
        <taxon>Paxillus</taxon>
    </lineage>
</organism>
<sequence>EILICDIEALPDDILQAAIMEKYVTAERSCHQLLLATWDLKVMKHKVHTQEQIQLHSETSHSLNESELEYWLSIYSDHGLPELREDQLYYGHVIDSVTNAVRVDATELSTMGFHAHSHGLNVNISPLGEVDELTINDPATCGEVESDNEVKEHTHLNSGIKLAA</sequence>
<reference evidence="1 2" key="1">
    <citation type="submission" date="2014-04" db="EMBL/GenBank/DDBJ databases">
        <authorList>
            <consortium name="DOE Joint Genome Institute"/>
            <person name="Kuo A."/>
            <person name="Kohler A."/>
            <person name="Jargeat P."/>
            <person name="Nagy L.G."/>
            <person name="Floudas D."/>
            <person name="Copeland A."/>
            <person name="Barry K.W."/>
            <person name="Cichocki N."/>
            <person name="Veneault-Fourrey C."/>
            <person name="LaButti K."/>
            <person name="Lindquist E.A."/>
            <person name="Lipzen A."/>
            <person name="Lundell T."/>
            <person name="Morin E."/>
            <person name="Murat C."/>
            <person name="Sun H."/>
            <person name="Tunlid A."/>
            <person name="Henrissat B."/>
            <person name="Grigoriev I.V."/>
            <person name="Hibbett D.S."/>
            <person name="Martin F."/>
            <person name="Nordberg H.P."/>
            <person name="Cantor M.N."/>
            <person name="Hua S.X."/>
        </authorList>
    </citation>
    <scope>NUCLEOTIDE SEQUENCE [LARGE SCALE GENOMIC DNA]</scope>
    <source>
        <strain evidence="1 2">Ve08.2h10</strain>
    </source>
</reference>
<dbReference type="InParanoid" id="A0A0D0DZ53"/>
<accession>A0A0D0DZ53</accession>
<protein>
    <submittedName>
        <fullName evidence="1">Uncharacterized protein</fullName>
    </submittedName>
</protein>
<keyword evidence="2" id="KW-1185">Reference proteome</keyword>
<dbReference type="EMBL" id="KN825026">
    <property type="protein sequence ID" value="KIK95686.1"/>
    <property type="molecule type" value="Genomic_DNA"/>
</dbReference>
<gene>
    <name evidence="1" type="ORF">PAXRUDRAFT_140088</name>
</gene>
<dbReference type="HOGENOM" id="CLU_112985_0_0_1"/>